<keyword evidence="4" id="KW-1185">Reference proteome</keyword>
<dbReference type="PANTHER" id="PTHR34386:SF1">
    <property type="entry name" value="GLUTAREDOXIN-LIKE PROTEIN NRDH"/>
    <property type="match status" value="1"/>
</dbReference>
<feature type="signal peptide" evidence="1">
    <location>
        <begin position="1"/>
        <end position="19"/>
    </location>
</feature>
<protein>
    <submittedName>
        <fullName evidence="3">DUF547 domain-containing protein</fullName>
    </submittedName>
</protein>
<sequence>MLVGLISIALLVAAQSVRAAPSAELWERWSAHDPASTTVLQHDAWDAFLSRYVSEHADGVNRVDYAGVSRADKRKLADYIDALTATRVSGLNRAEQQAYWVNLYNALTVVTVLDAFPVASIRDIDISPGLFSDGPWGKKLVTIEGEQLSLDDIEHRILRPIWQDPRIHYAVNCASIGCPNLQTSAMTAANTEEFLDAGAVAYINHKRGAEIVGGRLVVSSIYDWFEEDFGGDDAGVIAHLKQYANPDLKAALADVTKVSDDRYDWDLNGTVAFTKSSKKRKTAQEWRSRGS</sequence>
<dbReference type="InterPro" id="IPR051548">
    <property type="entry name" value="Grx-like_ET"/>
</dbReference>
<dbReference type="PANTHER" id="PTHR34386">
    <property type="entry name" value="GLUTAREDOXIN"/>
    <property type="match status" value="1"/>
</dbReference>
<keyword evidence="1" id="KW-0732">Signal</keyword>
<reference evidence="3 4" key="1">
    <citation type="submission" date="2019-06" db="EMBL/GenBank/DDBJ databases">
        <title>Whole genome sequence for Rhodospirillaceae sp. R148.</title>
        <authorList>
            <person name="Wang G."/>
        </authorList>
    </citation>
    <scope>NUCLEOTIDE SEQUENCE [LARGE SCALE GENOMIC DNA]</scope>
    <source>
        <strain evidence="3 4">R148</strain>
    </source>
</reference>
<dbReference type="Pfam" id="PF04784">
    <property type="entry name" value="DUF547"/>
    <property type="match status" value="1"/>
</dbReference>
<feature type="domain" description="DUF547" evidence="2">
    <location>
        <begin position="89"/>
        <end position="203"/>
    </location>
</feature>
<dbReference type="OrthoDB" id="526867at2"/>
<name>A0A545TUS6_9PROT</name>
<dbReference type="Proteomes" id="UP000315252">
    <property type="component" value="Unassembled WGS sequence"/>
</dbReference>
<dbReference type="EMBL" id="VHSH01000003">
    <property type="protein sequence ID" value="TQV80959.1"/>
    <property type="molecule type" value="Genomic_DNA"/>
</dbReference>
<dbReference type="GO" id="GO:0045454">
    <property type="term" value="P:cell redox homeostasis"/>
    <property type="evidence" value="ECO:0007669"/>
    <property type="project" value="TreeGrafter"/>
</dbReference>
<feature type="chain" id="PRO_5021799839" evidence="1">
    <location>
        <begin position="20"/>
        <end position="291"/>
    </location>
</feature>
<evidence type="ECO:0000313" key="4">
    <source>
        <dbReference type="Proteomes" id="UP000315252"/>
    </source>
</evidence>
<gene>
    <name evidence="3" type="ORF">FKG95_10755</name>
</gene>
<comment type="caution">
    <text evidence="3">The sequence shown here is derived from an EMBL/GenBank/DDBJ whole genome shotgun (WGS) entry which is preliminary data.</text>
</comment>
<proteinExistence type="predicted"/>
<dbReference type="InterPro" id="IPR006869">
    <property type="entry name" value="DUF547"/>
</dbReference>
<dbReference type="AlphaFoldDB" id="A0A545TUS6"/>
<evidence type="ECO:0000256" key="1">
    <source>
        <dbReference type="SAM" id="SignalP"/>
    </source>
</evidence>
<accession>A0A545TUS6</accession>
<evidence type="ECO:0000313" key="3">
    <source>
        <dbReference type="EMBL" id="TQV80959.1"/>
    </source>
</evidence>
<evidence type="ECO:0000259" key="2">
    <source>
        <dbReference type="Pfam" id="PF04784"/>
    </source>
</evidence>
<dbReference type="GO" id="GO:0009055">
    <property type="term" value="F:electron transfer activity"/>
    <property type="evidence" value="ECO:0007669"/>
    <property type="project" value="TreeGrafter"/>
</dbReference>
<organism evidence="3 4">
    <name type="scientific">Denitrobaculum tricleocarpae</name>
    <dbReference type="NCBI Taxonomy" id="2591009"/>
    <lineage>
        <taxon>Bacteria</taxon>
        <taxon>Pseudomonadati</taxon>
        <taxon>Pseudomonadota</taxon>
        <taxon>Alphaproteobacteria</taxon>
        <taxon>Rhodospirillales</taxon>
        <taxon>Rhodospirillaceae</taxon>
        <taxon>Denitrobaculum</taxon>
    </lineage>
</organism>